<dbReference type="AlphaFoldDB" id="A0AA35JK28"/>
<dbReference type="EMBL" id="OX365918">
    <property type="protein sequence ID" value="CAI4062518.1"/>
    <property type="molecule type" value="Genomic_DNA"/>
</dbReference>
<name>A0AA35JK28_SACUV</name>
<evidence type="ECO:0000313" key="2">
    <source>
        <dbReference type="Proteomes" id="UP001162090"/>
    </source>
</evidence>
<dbReference type="Proteomes" id="UP001162090">
    <property type="component" value="Chromosome 7"/>
</dbReference>
<sequence length="131" mass="15077">MDEEEVRPLSYPDSAASRPVSLLETTNNLRNSLKKLSQKAKASHISTDRIHHFRKWKNKNGLLSEEHSESLPEVDFLRFNNSSHSAASHSRVSISPMRAELHWNEEQCQLEMEILKSLKLNPMNERSALNN</sequence>
<gene>
    <name evidence="1" type="primary">SUVC07G2260</name>
    <name evidence="1" type="ORF">SUVC_07G2260</name>
</gene>
<protein>
    <submittedName>
        <fullName evidence="1">Uncharacterized protein</fullName>
    </submittedName>
</protein>
<accession>A0AA35JK28</accession>
<organism evidence="1 2">
    <name type="scientific">Saccharomyces uvarum</name>
    <name type="common">Yeast</name>
    <name type="synonym">Saccharomyces bayanus var. uvarum</name>
    <dbReference type="NCBI Taxonomy" id="230603"/>
    <lineage>
        <taxon>Eukaryota</taxon>
        <taxon>Fungi</taxon>
        <taxon>Dikarya</taxon>
        <taxon>Ascomycota</taxon>
        <taxon>Saccharomycotina</taxon>
        <taxon>Saccharomycetes</taxon>
        <taxon>Saccharomycetales</taxon>
        <taxon>Saccharomycetaceae</taxon>
        <taxon>Saccharomyces</taxon>
    </lineage>
</organism>
<evidence type="ECO:0000313" key="1">
    <source>
        <dbReference type="EMBL" id="CAI4062518.1"/>
    </source>
</evidence>
<reference evidence="1" key="1">
    <citation type="submission" date="2022-10" db="EMBL/GenBank/DDBJ databases">
        <authorList>
            <person name="Byrne P K."/>
        </authorList>
    </citation>
    <scope>NUCLEOTIDE SEQUENCE</scope>
    <source>
        <strain evidence="1">CBS7001</strain>
    </source>
</reference>
<proteinExistence type="predicted"/>